<dbReference type="Gene3D" id="1.10.10.10">
    <property type="entry name" value="Winged helix-like DNA-binding domain superfamily/Winged helix DNA-binding domain"/>
    <property type="match status" value="1"/>
</dbReference>
<keyword evidence="8" id="KW-1185">Reference proteome</keyword>
<dbReference type="GO" id="GO:0046983">
    <property type="term" value="F:protein dimerization activity"/>
    <property type="evidence" value="ECO:0007669"/>
    <property type="project" value="InterPro"/>
</dbReference>
<dbReference type="EMBL" id="BQKI01000072">
    <property type="protein sequence ID" value="GJN16053.1"/>
    <property type="molecule type" value="Genomic_DNA"/>
</dbReference>
<dbReference type="PIRSF" id="PIRSF005739">
    <property type="entry name" value="O-mtase"/>
    <property type="match status" value="1"/>
</dbReference>
<dbReference type="FunFam" id="3.40.50.150:FF:000057">
    <property type="entry name" value="O-methyltransferase ZRP4"/>
    <property type="match status" value="1"/>
</dbReference>
<dbReference type="Pfam" id="PF08100">
    <property type="entry name" value="Dimerisation"/>
    <property type="match status" value="1"/>
</dbReference>
<gene>
    <name evidence="7" type="primary">gb03003</name>
    <name evidence="7" type="ORF">PR202_gb03003</name>
</gene>
<keyword evidence="2" id="KW-0808">Transferase</keyword>
<dbReference type="SUPFAM" id="SSF46785">
    <property type="entry name" value="Winged helix' DNA-binding domain"/>
    <property type="match status" value="1"/>
</dbReference>
<dbReference type="PROSITE" id="PS51683">
    <property type="entry name" value="SAM_OMT_II"/>
    <property type="match status" value="1"/>
</dbReference>
<organism evidence="7 8">
    <name type="scientific">Eleusine coracana subsp. coracana</name>
    <dbReference type="NCBI Taxonomy" id="191504"/>
    <lineage>
        <taxon>Eukaryota</taxon>
        <taxon>Viridiplantae</taxon>
        <taxon>Streptophyta</taxon>
        <taxon>Embryophyta</taxon>
        <taxon>Tracheophyta</taxon>
        <taxon>Spermatophyta</taxon>
        <taxon>Magnoliopsida</taxon>
        <taxon>Liliopsida</taxon>
        <taxon>Poales</taxon>
        <taxon>Poaceae</taxon>
        <taxon>PACMAD clade</taxon>
        <taxon>Chloridoideae</taxon>
        <taxon>Cynodonteae</taxon>
        <taxon>Eleusininae</taxon>
        <taxon>Eleusine</taxon>
    </lineage>
</organism>
<evidence type="ECO:0000256" key="2">
    <source>
        <dbReference type="ARBA" id="ARBA00022679"/>
    </source>
</evidence>
<keyword evidence="1" id="KW-0489">Methyltransferase</keyword>
<keyword evidence="3" id="KW-0949">S-adenosyl-L-methionine</keyword>
<dbReference type="PANTHER" id="PTHR11746">
    <property type="entry name" value="O-METHYLTRANSFERASE"/>
    <property type="match status" value="1"/>
</dbReference>
<dbReference type="Gene3D" id="3.40.50.150">
    <property type="entry name" value="Vaccinia Virus protein VP39"/>
    <property type="match status" value="1"/>
</dbReference>
<reference evidence="7" key="2">
    <citation type="submission" date="2021-12" db="EMBL/GenBank/DDBJ databases">
        <title>Resequencing data analysis of finger millet.</title>
        <authorList>
            <person name="Hatakeyama M."/>
            <person name="Aluri S."/>
            <person name="Balachadran M.T."/>
            <person name="Sivarajan S.R."/>
            <person name="Poveda L."/>
            <person name="Shimizu-Inatsugi R."/>
            <person name="Schlapbach R."/>
            <person name="Sreeman S.M."/>
            <person name="Shimizu K.K."/>
        </authorList>
    </citation>
    <scope>NUCLEOTIDE SEQUENCE</scope>
</reference>
<dbReference type="InterPro" id="IPR012967">
    <property type="entry name" value="COMT_dimerisation"/>
</dbReference>
<evidence type="ECO:0000256" key="4">
    <source>
        <dbReference type="PIRSR" id="PIRSR005739-1"/>
    </source>
</evidence>
<evidence type="ECO:0000313" key="8">
    <source>
        <dbReference type="Proteomes" id="UP001054889"/>
    </source>
</evidence>
<dbReference type="InterPro" id="IPR029063">
    <property type="entry name" value="SAM-dependent_MTases_sf"/>
</dbReference>
<evidence type="ECO:0000256" key="3">
    <source>
        <dbReference type="ARBA" id="ARBA00022691"/>
    </source>
</evidence>
<dbReference type="AlphaFoldDB" id="A0AAV5DZY5"/>
<evidence type="ECO:0000256" key="1">
    <source>
        <dbReference type="ARBA" id="ARBA00022603"/>
    </source>
</evidence>
<feature type="domain" description="O-methyltransferase C-terminal" evidence="5">
    <location>
        <begin position="146"/>
        <end position="357"/>
    </location>
</feature>
<sequence length="376" mass="40588">MAASSSSSNPELLQAHVELWNLTYSYLKSMALQCAVELGIPTAVHRAGGAASLPELLAAVPVPEHRKPHLPRLLRFLVVTGILSLDPPSATGTAALLEDNSRVHYRLTPLSRLLVDDDAAVNGCTSLAPFVLSQTTKFHVGAALRLSDWFKGGAAEAEMPFRMAHGTDPWDAMRRDPVVSKMFHDGLGADSRLALDFVVNQCGAVFDGVGTLVDVGGGDGSSARAIARAFPHVKCSVLDLPHVIGGNVVKQPSDGVEYIVGDMMSFIPPTDAVLLKYILHDWNDEDCVKILKQCKKAVCSENKPSGGKVIIIDTVVGSPDKDAFQAQVTADVLMMVMTSGKERDEHEWRKIFMDAGFTHYKTSPVLGFLSIIELYP</sequence>
<accession>A0AAV5DZY5</accession>
<dbReference type="InterPro" id="IPR001077">
    <property type="entry name" value="COMT_C"/>
</dbReference>
<feature type="active site" description="Proton acceptor" evidence="4">
    <location>
        <position position="280"/>
    </location>
</feature>
<feature type="domain" description="O-methyltransferase dimerisation" evidence="6">
    <location>
        <begin position="20"/>
        <end position="116"/>
    </location>
</feature>
<evidence type="ECO:0000259" key="6">
    <source>
        <dbReference type="Pfam" id="PF08100"/>
    </source>
</evidence>
<dbReference type="InterPro" id="IPR036390">
    <property type="entry name" value="WH_DNA-bd_sf"/>
</dbReference>
<evidence type="ECO:0000313" key="7">
    <source>
        <dbReference type="EMBL" id="GJN16053.1"/>
    </source>
</evidence>
<dbReference type="Proteomes" id="UP001054889">
    <property type="component" value="Unassembled WGS sequence"/>
</dbReference>
<dbReference type="GO" id="GO:0008171">
    <property type="term" value="F:O-methyltransferase activity"/>
    <property type="evidence" value="ECO:0007669"/>
    <property type="project" value="InterPro"/>
</dbReference>
<dbReference type="GO" id="GO:0032259">
    <property type="term" value="P:methylation"/>
    <property type="evidence" value="ECO:0007669"/>
    <property type="project" value="UniProtKB-KW"/>
</dbReference>
<evidence type="ECO:0008006" key="9">
    <source>
        <dbReference type="Google" id="ProtNLM"/>
    </source>
</evidence>
<dbReference type="Pfam" id="PF00891">
    <property type="entry name" value="Methyltransf_2"/>
    <property type="match status" value="1"/>
</dbReference>
<dbReference type="InterPro" id="IPR036388">
    <property type="entry name" value="WH-like_DNA-bd_sf"/>
</dbReference>
<protein>
    <recommendedName>
        <fullName evidence="9">O-methyltransferase ZRP4</fullName>
    </recommendedName>
</protein>
<dbReference type="GO" id="GO:0008757">
    <property type="term" value="F:S-adenosylmethionine-dependent methyltransferase activity"/>
    <property type="evidence" value="ECO:0007669"/>
    <property type="project" value="UniProtKB-ARBA"/>
</dbReference>
<dbReference type="SUPFAM" id="SSF53335">
    <property type="entry name" value="S-adenosyl-L-methionine-dependent methyltransferases"/>
    <property type="match status" value="1"/>
</dbReference>
<reference evidence="7" key="1">
    <citation type="journal article" date="2018" name="DNA Res.">
        <title>Multiple hybrid de novo genome assembly of finger millet, an orphan allotetraploid crop.</title>
        <authorList>
            <person name="Hatakeyama M."/>
            <person name="Aluri S."/>
            <person name="Balachadran M.T."/>
            <person name="Sivarajan S.R."/>
            <person name="Patrignani A."/>
            <person name="Gruter S."/>
            <person name="Poveda L."/>
            <person name="Shimizu-Inatsugi R."/>
            <person name="Baeten J."/>
            <person name="Francoijs K.J."/>
            <person name="Nataraja K.N."/>
            <person name="Reddy Y.A.N."/>
            <person name="Phadnis S."/>
            <person name="Ravikumar R.L."/>
            <person name="Schlapbach R."/>
            <person name="Sreeman S.M."/>
            <person name="Shimizu K.K."/>
        </authorList>
    </citation>
    <scope>NUCLEOTIDE SEQUENCE</scope>
</reference>
<dbReference type="InterPro" id="IPR016461">
    <property type="entry name" value="COMT-like"/>
</dbReference>
<proteinExistence type="predicted"/>
<name>A0AAV5DZY5_ELECO</name>
<comment type="caution">
    <text evidence="7">The sequence shown here is derived from an EMBL/GenBank/DDBJ whole genome shotgun (WGS) entry which is preliminary data.</text>
</comment>
<evidence type="ECO:0000259" key="5">
    <source>
        <dbReference type="Pfam" id="PF00891"/>
    </source>
</evidence>